<dbReference type="AlphaFoldDB" id="A0AAV1YKL3"/>
<dbReference type="PANTHER" id="PTHR33698">
    <property type="entry name" value="NUCLEAR TRANSPORT FACTOR 2 (NTF2)-LIKE PROTEIN"/>
    <property type="match status" value="1"/>
</dbReference>
<feature type="transmembrane region" description="Helical" evidence="1">
    <location>
        <begin position="231"/>
        <end position="250"/>
    </location>
</feature>
<keyword evidence="3" id="KW-1185">Reference proteome</keyword>
<sequence length="251" mass="28622">MAYFSLTGPTNCNSIISLAPLLFSVTYKSCNISLPRKLHRNVNVHSNSLSPFSYQSSIHRNLCSMRKRGISIIAFDAKNSESGSEDDNKTMDKNTHEFSNIPADESRGVFNFLSFFQGKMQVLNVFSNLIKMLGKSVRFEVKHTLEDGMDVGLHWKFEWDKIHVPLGKGWSFHLYQTYRGKAVIRNFEMLTEPLIHLEPFKLKMITSLTKFVEIISLYEVSESGIKAKWKLCIVLAVLSLVSLLLFMEIAS</sequence>
<dbReference type="PANTHER" id="PTHR33698:SF6">
    <property type="entry name" value="TRANSMEMBRANE PROTEIN"/>
    <property type="match status" value="1"/>
</dbReference>
<keyword evidence="1" id="KW-0812">Transmembrane</keyword>
<evidence type="ECO:0000313" key="2">
    <source>
        <dbReference type="EMBL" id="CAL0334567.1"/>
    </source>
</evidence>
<reference evidence="2 3" key="1">
    <citation type="submission" date="2024-03" db="EMBL/GenBank/DDBJ databases">
        <authorList>
            <person name="Martinez-Hernandez J."/>
        </authorList>
    </citation>
    <scope>NUCLEOTIDE SEQUENCE [LARGE SCALE GENOMIC DNA]</scope>
</reference>
<name>A0AAV1YKL3_LUPLU</name>
<organism evidence="2 3">
    <name type="scientific">Lupinus luteus</name>
    <name type="common">European yellow lupine</name>
    <dbReference type="NCBI Taxonomy" id="3873"/>
    <lineage>
        <taxon>Eukaryota</taxon>
        <taxon>Viridiplantae</taxon>
        <taxon>Streptophyta</taxon>
        <taxon>Embryophyta</taxon>
        <taxon>Tracheophyta</taxon>
        <taxon>Spermatophyta</taxon>
        <taxon>Magnoliopsida</taxon>
        <taxon>eudicotyledons</taxon>
        <taxon>Gunneridae</taxon>
        <taxon>Pentapetalae</taxon>
        <taxon>rosids</taxon>
        <taxon>fabids</taxon>
        <taxon>Fabales</taxon>
        <taxon>Fabaceae</taxon>
        <taxon>Papilionoideae</taxon>
        <taxon>50 kb inversion clade</taxon>
        <taxon>genistoids sensu lato</taxon>
        <taxon>core genistoids</taxon>
        <taxon>Genisteae</taxon>
        <taxon>Lupinus</taxon>
    </lineage>
</organism>
<accession>A0AAV1YKL3</accession>
<gene>
    <name evidence="2" type="ORF">LLUT_LOCUS35627</name>
</gene>
<evidence type="ECO:0000256" key="1">
    <source>
        <dbReference type="SAM" id="Phobius"/>
    </source>
</evidence>
<keyword evidence="1" id="KW-1133">Transmembrane helix</keyword>
<dbReference type="Proteomes" id="UP001497480">
    <property type="component" value="Unassembled WGS sequence"/>
</dbReference>
<proteinExistence type="predicted"/>
<evidence type="ECO:0000313" key="3">
    <source>
        <dbReference type="Proteomes" id="UP001497480"/>
    </source>
</evidence>
<protein>
    <submittedName>
        <fullName evidence="2">Uncharacterized protein</fullName>
    </submittedName>
</protein>
<dbReference type="EMBL" id="CAXHTB010000026">
    <property type="protein sequence ID" value="CAL0334567.1"/>
    <property type="molecule type" value="Genomic_DNA"/>
</dbReference>
<keyword evidence="1" id="KW-0472">Membrane</keyword>
<comment type="caution">
    <text evidence="2">The sequence shown here is derived from an EMBL/GenBank/DDBJ whole genome shotgun (WGS) entry which is preliminary data.</text>
</comment>